<feature type="region of interest" description="Disordered" evidence="1">
    <location>
        <begin position="172"/>
        <end position="191"/>
    </location>
</feature>
<feature type="compositionally biased region" description="Low complexity" evidence="1">
    <location>
        <begin position="59"/>
        <end position="70"/>
    </location>
</feature>
<dbReference type="EMBL" id="OZ075121">
    <property type="protein sequence ID" value="CAL4902234.1"/>
    <property type="molecule type" value="Genomic_DNA"/>
</dbReference>
<sequence length="191" mass="20213">MDEEELQEADVLWPWPDTPRTSLEEEQSYLPAAAAAIPEYDAAAVEFSCEPFSGPPPASSGSSLTTTSSANWPDDWSSSSGGFFLSGGSSSAGPAGLGPLDAAEEFLEADVLWPDTPGDEAAAGFWWRCCCRRVEEAASAAAAADAACGEREGWRPLVLSSPIDIPMAARGAAARRRRPSPLPAVLARRRW</sequence>
<feature type="region of interest" description="Disordered" evidence="1">
    <location>
        <begin position="53"/>
        <end position="72"/>
    </location>
</feature>
<accession>A0ABC8W487</accession>
<keyword evidence="3" id="KW-1185">Reference proteome</keyword>
<name>A0ABC8W487_9POAL</name>
<evidence type="ECO:0000313" key="2">
    <source>
        <dbReference type="EMBL" id="CAL4902234.1"/>
    </source>
</evidence>
<protein>
    <submittedName>
        <fullName evidence="2">Uncharacterized protein</fullName>
    </submittedName>
</protein>
<dbReference type="Proteomes" id="UP001497457">
    <property type="component" value="Chromosome 11b"/>
</dbReference>
<reference evidence="3" key="1">
    <citation type="submission" date="2024-06" db="EMBL/GenBank/DDBJ databases">
        <authorList>
            <person name="Ryan C."/>
        </authorList>
    </citation>
    <scope>NUCLEOTIDE SEQUENCE [LARGE SCALE GENOMIC DNA]</scope>
</reference>
<dbReference type="AlphaFoldDB" id="A0ABC8W487"/>
<gene>
    <name evidence="2" type="ORF">URODEC1_LOCUS9831</name>
</gene>
<evidence type="ECO:0000313" key="3">
    <source>
        <dbReference type="Proteomes" id="UP001497457"/>
    </source>
</evidence>
<feature type="region of interest" description="Disordered" evidence="1">
    <location>
        <begin position="1"/>
        <end position="26"/>
    </location>
</feature>
<evidence type="ECO:0000256" key="1">
    <source>
        <dbReference type="SAM" id="MobiDB-lite"/>
    </source>
</evidence>
<proteinExistence type="predicted"/>
<reference evidence="2 3" key="2">
    <citation type="submission" date="2024-10" db="EMBL/GenBank/DDBJ databases">
        <authorList>
            <person name="Ryan C."/>
        </authorList>
    </citation>
    <scope>NUCLEOTIDE SEQUENCE [LARGE SCALE GENOMIC DNA]</scope>
</reference>
<organism evidence="2 3">
    <name type="scientific">Urochloa decumbens</name>
    <dbReference type="NCBI Taxonomy" id="240449"/>
    <lineage>
        <taxon>Eukaryota</taxon>
        <taxon>Viridiplantae</taxon>
        <taxon>Streptophyta</taxon>
        <taxon>Embryophyta</taxon>
        <taxon>Tracheophyta</taxon>
        <taxon>Spermatophyta</taxon>
        <taxon>Magnoliopsida</taxon>
        <taxon>Liliopsida</taxon>
        <taxon>Poales</taxon>
        <taxon>Poaceae</taxon>
        <taxon>PACMAD clade</taxon>
        <taxon>Panicoideae</taxon>
        <taxon>Panicodae</taxon>
        <taxon>Paniceae</taxon>
        <taxon>Melinidinae</taxon>
        <taxon>Urochloa</taxon>
    </lineage>
</organism>